<sequence length="46" mass="4826">MIGVLALIWADVIARLIMASEDMPIGIVTGLVGGLAFILITRDNDG</sequence>
<evidence type="ECO:0000256" key="2">
    <source>
        <dbReference type="ARBA" id="ARBA00007935"/>
    </source>
</evidence>
<dbReference type="GO" id="GO:0005886">
    <property type="term" value="C:plasma membrane"/>
    <property type="evidence" value="ECO:0007669"/>
    <property type="project" value="UniProtKB-SubCell"/>
</dbReference>
<comment type="similarity">
    <text evidence="2">Belongs to the binding-protein-dependent transport system permease family. FecCD subfamily.</text>
</comment>
<dbReference type="Proteomes" id="UP000282195">
    <property type="component" value="Chromosome"/>
</dbReference>
<evidence type="ECO:0008006" key="11">
    <source>
        <dbReference type="Google" id="ProtNLM"/>
    </source>
</evidence>
<dbReference type="KEGG" id="rjg:CCGE525_02330"/>
<dbReference type="SUPFAM" id="SSF81345">
    <property type="entry name" value="ABC transporter involved in vitamin B12 uptake, BtuC"/>
    <property type="match status" value="1"/>
</dbReference>
<organism evidence="9 10">
    <name type="scientific">Rhizobium jaguaris</name>
    <dbReference type="NCBI Taxonomy" id="1312183"/>
    <lineage>
        <taxon>Bacteria</taxon>
        <taxon>Pseudomonadati</taxon>
        <taxon>Pseudomonadota</taxon>
        <taxon>Alphaproteobacteria</taxon>
        <taxon>Hyphomicrobiales</taxon>
        <taxon>Rhizobiaceae</taxon>
        <taxon>Rhizobium/Agrobacterium group</taxon>
        <taxon>Rhizobium</taxon>
    </lineage>
</organism>
<dbReference type="AlphaFoldDB" id="A0A387FNG1"/>
<keyword evidence="5 8" id="KW-0812">Transmembrane</keyword>
<proteinExistence type="inferred from homology"/>
<evidence type="ECO:0000256" key="3">
    <source>
        <dbReference type="ARBA" id="ARBA00022448"/>
    </source>
</evidence>
<dbReference type="Gene3D" id="1.10.3470.10">
    <property type="entry name" value="ABC transporter involved in vitamin B12 uptake, BtuC"/>
    <property type="match status" value="1"/>
</dbReference>
<evidence type="ECO:0000256" key="8">
    <source>
        <dbReference type="SAM" id="Phobius"/>
    </source>
</evidence>
<accession>A0A387FNG1</accession>
<reference evidence="9 10" key="1">
    <citation type="submission" date="2018-10" db="EMBL/GenBank/DDBJ databases">
        <title>Rhizobium etli, R. leguminosarum and a new Rhizobium genospecies from Phaseolus dumosus.</title>
        <authorList>
            <person name="Ramirez-Puebla S.T."/>
            <person name="Rogel-Hernandez M.A."/>
            <person name="Guerrero G."/>
            <person name="Ormeno-Orrillo E."/>
            <person name="Martinez-Romero J.C."/>
            <person name="Negrete-Yankelevich S."/>
            <person name="Martinez-Romero E."/>
        </authorList>
    </citation>
    <scope>NUCLEOTIDE SEQUENCE [LARGE SCALE GENOMIC DNA]</scope>
    <source>
        <strain evidence="9 10">CCGE525</strain>
    </source>
</reference>
<comment type="subcellular location">
    <subcellularLocation>
        <location evidence="1">Cell membrane</location>
        <topology evidence="1">Multi-pass membrane protein</topology>
    </subcellularLocation>
</comment>
<keyword evidence="6 8" id="KW-1133">Transmembrane helix</keyword>
<dbReference type="GO" id="GO:0022857">
    <property type="term" value="F:transmembrane transporter activity"/>
    <property type="evidence" value="ECO:0007669"/>
    <property type="project" value="InterPro"/>
</dbReference>
<evidence type="ECO:0000256" key="5">
    <source>
        <dbReference type="ARBA" id="ARBA00022692"/>
    </source>
</evidence>
<keyword evidence="3" id="KW-0813">Transport</keyword>
<protein>
    <recommendedName>
        <fullName evidence="11">Iron ABC transporter permease</fullName>
    </recommendedName>
</protein>
<evidence type="ECO:0000256" key="1">
    <source>
        <dbReference type="ARBA" id="ARBA00004651"/>
    </source>
</evidence>
<dbReference type="OrthoDB" id="9811975at2"/>
<feature type="transmembrane region" description="Helical" evidence="8">
    <location>
        <begin position="24"/>
        <end position="41"/>
    </location>
</feature>
<dbReference type="InterPro" id="IPR000522">
    <property type="entry name" value="ABC_transptr_permease_BtuC"/>
</dbReference>
<keyword evidence="4" id="KW-1003">Cell membrane</keyword>
<keyword evidence="7 8" id="KW-0472">Membrane</keyword>
<dbReference type="InterPro" id="IPR037294">
    <property type="entry name" value="ABC_BtuC-like"/>
</dbReference>
<dbReference type="EMBL" id="CP032694">
    <property type="protein sequence ID" value="AYG57774.1"/>
    <property type="molecule type" value="Genomic_DNA"/>
</dbReference>
<evidence type="ECO:0000256" key="6">
    <source>
        <dbReference type="ARBA" id="ARBA00022989"/>
    </source>
</evidence>
<name>A0A387FNG1_9HYPH</name>
<keyword evidence="10" id="KW-1185">Reference proteome</keyword>
<gene>
    <name evidence="9" type="ORF">CCGE525_02330</name>
</gene>
<evidence type="ECO:0000313" key="9">
    <source>
        <dbReference type="EMBL" id="AYG57774.1"/>
    </source>
</evidence>
<evidence type="ECO:0000313" key="10">
    <source>
        <dbReference type="Proteomes" id="UP000282195"/>
    </source>
</evidence>
<evidence type="ECO:0000256" key="4">
    <source>
        <dbReference type="ARBA" id="ARBA00022475"/>
    </source>
</evidence>
<dbReference type="Pfam" id="PF01032">
    <property type="entry name" value="FecCD"/>
    <property type="match status" value="1"/>
</dbReference>
<evidence type="ECO:0000256" key="7">
    <source>
        <dbReference type="ARBA" id="ARBA00023136"/>
    </source>
</evidence>